<name>A0A814UV19_9BILA</name>
<gene>
    <name evidence="3" type="ORF">JXQ802_LOCUS36893</name>
    <name evidence="2" type="ORF">PYM288_LOCUS23710</name>
</gene>
<dbReference type="Proteomes" id="UP000663854">
    <property type="component" value="Unassembled WGS sequence"/>
</dbReference>
<comment type="caution">
    <text evidence="2">The sequence shown here is derived from an EMBL/GenBank/DDBJ whole genome shotgun (WGS) entry which is preliminary data.</text>
</comment>
<evidence type="ECO:0000313" key="3">
    <source>
        <dbReference type="EMBL" id="CAF1439272.1"/>
    </source>
</evidence>
<dbReference type="PROSITE" id="PS50297">
    <property type="entry name" value="ANK_REP_REGION"/>
    <property type="match status" value="1"/>
</dbReference>
<dbReference type="EMBL" id="CAJNOL010001932">
    <property type="protein sequence ID" value="CAF1439272.1"/>
    <property type="molecule type" value="Genomic_DNA"/>
</dbReference>
<organism evidence="2 4">
    <name type="scientific">Rotaria sordida</name>
    <dbReference type="NCBI Taxonomy" id="392033"/>
    <lineage>
        <taxon>Eukaryota</taxon>
        <taxon>Metazoa</taxon>
        <taxon>Spiralia</taxon>
        <taxon>Gnathifera</taxon>
        <taxon>Rotifera</taxon>
        <taxon>Eurotatoria</taxon>
        <taxon>Bdelloidea</taxon>
        <taxon>Philodinida</taxon>
        <taxon>Philodinidae</taxon>
        <taxon>Rotaria</taxon>
    </lineage>
</organism>
<evidence type="ECO:0000313" key="4">
    <source>
        <dbReference type="Proteomes" id="UP000663854"/>
    </source>
</evidence>
<evidence type="ECO:0000313" key="2">
    <source>
        <dbReference type="EMBL" id="CAF1179213.1"/>
    </source>
</evidence>
<feature type="repeat" description="ANK" evidence="1">
    <location>
        <begin position="37"/>
        <end position="58"/>
    </location>
</feature>
<dbReference type="AlphaFoldDB" id="A0A814UV19"/>
<keyword evidence="1" id="KW-0040">ANK repeat</keyword>
<dbReference type="InterPro" id="IPR002110">
    <property type="entry name" value="Ankyrin_rpt"/>
</dbReference>
<dbReference type="InterPro" id="IPR036770">
    <property type="entry name" value="Ankyrin_rpt-contain_sf"/>
</dbReference>
<proteinExistence type="predicted"/>
<dbReference type="Gene3D" id="1.25.40.20">
    <property type="entry name" value="Ankyrin repeat-containing domain"/>
    <property type="match status" value="1"/>
</dbReference>
<evidence type="ECO:0000256" key="1">
    <source>
        <dbReference type="PROSITE-ProRule" id="PRU00023"/>
    </source>
</evidence>
<accession>A0A814UV19</accession>
<dbReference type="EMBL" id="CAJNOH010001128">
    <property type="protein sequence ID" value="CAF1179213.1"/>
    <property type="molecule type" value="Genomic_DNA"/>
</dbReference>
<dbReference type="SMART" id="SM00248">
    <property type="entry name" value="ANK"/>
    <property type="match status" value="2"/>
</dbReference>
<dbReference type="Proteomes" id="UP000663870">
    <property type="component" value="Unassembled WGS sequence"/>
</dbReference>
<dbReference type="SUPFAM" id="SSF48403">
    <property type="entry name" value="Ankyrin repeat"/>
    <property type="match status" value="1"/>
</dbReference>
<protein>
    <submittedName>
        <fullName evidence="2">Uncharacterized protein</fullName>
    </submittedName>
</protein>
<evidence type="ECO:0000313" key="5">
    <source>
        <dbReference type="Proteomes" id="UP000663870"/>
    </source>
</evidence>
<feature type="non-terminal residue" evidence="2">
    <location>
        <position position="271"/>
    </location>
</feature>
<dbReference type="Pfam" id="PF12796">
    <property type="entry name" value="Ank_2"/>
    <property type="match status" value="1"/>
</dbReference>
<keyword evidence="5" id="KW-1185">Reference proteome</keyword>
<dbReference type="PROSITE" id="PS50088">
    <property type="entry name" value="ANK_REPEAT"/>
    <property type="match status" value="1"/>
</dbReference>
<sequence>MSSINSLYVVCKNNDIGRVRELLQALTADELNEQGPNNRTALHIAALYGHAEVLELLLTHKSINQSIKNQWGCVAKDEAPAHLKFLFDKIPTIDKTDTINEYNDCVEESIEWFDTYKHAYRIAYENHTHLKQWLTKVPFARLVEEIHAGYIDKIDFGSDQIDQKLLIKNYMKQAMENNDPTPLVRAYTEKTRFVTKLNEDLANCGSDFRFEISFAMSTTVYRDNDPPKGFGQYIFVAILSHHPQLQQYRHYIGTTYRGMNVKNSDLDQYEE</sequence>
<reference evidence="2" key="1">
    <citation type="submission" date="2021-02" db="EMBL/GenBank/DDBJ databases">
        <authorList>
            <person name="Nowell W R."/>
        </authorList>
    </citation>
    <scope>NUCLEOTIDE SEQUENCE</scope>
</reference>